<dbReference type="FunFam" id="3.40.50.720:FF:000159">
    <property type="entry name" value="dTDP-4-dehydrorhamnose reductase"/>
    <property type="match status" value="1"/>
</dbReference>
<accession>A0A140L6V4</accession>
<dbReference type="InterPro" id="IPR029903">
    <property type="entry name" value="RmlD-like-bd"/>
</dbReference>
<dbReference type="EMBL" id="LOEE01000028">
    <property type="protein sequence ID" value="KXG76279.1"/>
    <property type="molecule type" value="Genomic_DNA"/>
</dbReference>
<dbReference type="InterPro" id="IPR005913">
    <property type="entry name" value="dTDP_dehydrorham_reduct"/>
</dbReference>
<sequence length="278" mass="31614">MKILVTGASGMLGHDLVKVLCKEHEVVKASSYDFDITDIDKTVLWVKNLKPQIVIHAAAYTEVDGCESNVDIAYKVNALGARNVAVACNEIGASMVYISSDYVFDGLKGQAYKEFDNTNPLSIYGKSKLAGENYVREVLDRFYIVRTSWLYGLNGKNFVTTMINLSKTKRELNVVNDQIGSPTYTFDLAKAIEKLIEKQTYGVFHITNSDYCSWYDYAKEIFDITHINIKVNPITTEELNRPAPRPKYSVLENYCWKLEGYTPLRSYKEALREYICLL</sequence>
<dbReference type="Gene3D" id="3.90.25.10">
    <property type="entry name" value="UDP-galactose 4-epimerase, domain 1"/>
    <property type="match status" value="1"/>
</dbReference>
<reference evidence="4 5" key="1">
    <citation type="submission" date="2015-12" db="EMBL/GenBank/DDBJ databases">
        <title>Draft genome sequence of the thermoanaerobe Thermotalea metallivorans, an isolate from the runoff channel of the Great Artesian Basin, Australia.</title>
        <authorList>
            <person name="Patel B.K."/>
        </authorList>
    </citation>
    <scope>NUCLEOTIDE SEQUENCE [LARGE SCALE GENOMIC DNA]</scope>
    <source>
        <strain evidence="4 5">B2-1</strain>
    </source>
</reference>
<comment type="similarity">
    <text evidence="1 2">Belongs to the dTDP-4-dehydrorhamnose reductase family.</text>
</comment>
<protein>
    <recommendedName>
        <fullName evidence="2">dTDP-4-dehydrorhamnose reductase</fullName>
        <ecNumber evidence="2">1.1.1.133</ecNumber>
    </recommendedName>
</protein>
<comment type="caution">
    <text evidence="4">The sequence shown here is derived from an EMBL/GenBank/DDBJ whole genome shotgun (WGS) entry which is preliminary data.</text>
</comment>
<dbReference type="InterPro" id="IPR036291">
    <property type="entry name" value="NAD(P)-bd_dom_sf"/>
</dbReference>
<keyword evidence="5" id="KW-1185">Reference proteome</keyword>
<dbReference type="UniPathway" id="UPA00124"/>
<evidence type="ECO:0000256" key="1">
    <source>
        <dbReference type="ARBA" id="ARBA00010944"/>
    </source>
</evidence>
<dbReference type="SUPFAM" id="SSF51735">
    <property type="entry name" value="NAD(P)-binding Rossmann-fold domains"/>
    <property type="match status" value="1"/>
</dbReference>
<dbReference type="GO" id="GO:0005829">
    <property type="term" value="C:cytosol"/>
    <property type="evidence" value="ECO:0007669"/>
    <property type="project" value="TreeGrafter"/>
</dbReference>
<dbReference type="PATRIC" id="fig|520762.4.peg.1379"/>
<dbReference type="Pfam" id="PF04321">
    <property type="entry name" value="RmlD_sub_bind"/>
    <property type="match status" value="1"/>
</dbReference>
<keyword evidence="2 4" id="KW-0560">Oxidoreductase</keyword>
<dbReference type="RefSeq" id="WP_068555804.1">
    <property type="nucleotide sequence ID" value="NZ_LOEE01000028.1"/>
</dbReference>
<dbReference type="PANTHER" id="PTHR10491:SF4">
    <property type="entry name" value="METHIONINE ADENOSYLTRANSFERASE 2 SUBUNIT BETA"/>
    <property type="match status" value="1"/>
</dbReference>
<organism evidence="4 5">
    <name type="scientific">Thermotalea metallivorans</name>
    <dbReference type="NCBI Taxonomy" id="520762"/>
    <lineage>
        <taxon>Bacteria</taxon>
        <taxon>Bacillati</taxon>
        <taxon>Bacillota</taxon>
        <taxon>Clostridia</taxon>
        <taxon>Peptostreptococcales</taxon>
        <taxon>Thermotaleaceae</taxon>
        <taxon>Thermotalea</taxon>
    </lineage>
</organism>
<dbReference type="Proteomes" id="UP000070456">
    <property type="component" value="Unassembled WGS sequence"/>
</dbReference>
<dbReference type="CDD" id="cd05254">
    <property type="entry name" value="dTDP_HR_like_SDR_e"/>
    <property type="match status" value="1"/>
</dbReference>
<dbReference type="STRING" id="520762.AN619_12360"/>
<dbReference type="Gene3D" id="3.40.50.720">
    <property type="entry name" value="NAD(P)-binding Rossmann-like Domain"/>
    <property type="match status" value="1"/>
</dbReference>
<evidence type="ECO:0000259" key="3">
    <source>
        <dbReference type="Pfam" id="PF04321"/>
    </source>
</evidence>
<name>A0A140L6V4_9FIRM</name>
<dbReference type="EC" id="1.1.1.133" evidence="2"/>
<gene>
    <name evidence="4" type="primary">strL</name>
    <name evidence="4" type="ORF">AN619_12360</name>
</gene>
<feature type="domain" description="RmlD-like substrate binding" evidence="3">
    <location>
        <begin position="1"/>
        <end position="275"/>
    </location>
</feature>
<evidence type="ECO:0000256" key="2">
    <source>
        <dbReference type="RuleBase" id="RU364082"/>
    </source>
</evidence>
<dbReference type="AlphaFoldDB" id="A0A140L6V4"/>
<dbReference type="GO" id="GO:0019305">
    <property type="term" value="P:dTDP-rhamnose biosynthetic process"/>
    <property type="evidence" value="ECO:0007669"/>
    <property type="project" value="UniProtKB-UniPathway"/>
</dbReference>
<dbReference type="NCBIfam" id="TIGR01214">
    <property type="entry name" value="rmlD"/>
    <property type="match status" value="1"/>
</dbReference>
<proteinExistence type="inferred from homology"/>
<dbReference type="GO" id="GO:0008831">
    <property type="term" value="F:dTDP-4-dehydrorhamnose reductase activity"/>
    <property type="evidence" value="ECO:0007669"/>
    <property type="project" value="UniProtKB-EC"/>
</dbReference>
<dbReference type="PANTHER" id="PTHR10491">
    <property type="entry name" value="DTDP-4-DEHYDRORHAMNOSE REDUCTASE"/>
    <property type="match status" value="1"/>
</dbReference>
<evidence type="ECO:0000313" key="5">
    <source>
        <dbReference type="Proteomes" id="UP000070456"/>
    </source>
</evidence>
<evidence type="ECO:0000313" key="4">
    <source>
        <dbReference type="EMBL" id="KXG76279.1"/>
    </source>
</evidence>
<keyword evidence="2" id="KW-0521">NADP</keyword>
<comment type="pathway">
    <text evidence="2">Carbohydrate biosynthesis; dTDP-L-rhamnose biosynthesis.</text>
</comment>
<dbReference type="OrthoDB" id="9803892at2"/>
<comment type="function">
    <text evidence="2">Catalyzes the reduction of dTDP-6-deoxy-L-lyxo-4-hexulose to yield dTDP-L-rhamnose.</text>
</comment>